<comment type="caution">
    <text evidence="16">The sequence shown here is derived from an EMBL/GenBank/DDBJ whole genome shotgun (WGS) entry which is preliminary data.</text>
</comment>
<comment type="pathway">
    <text evidence="1 13">Lipid metabolism; fatty acid biosynthesis.</text>
</comment>
<dbReference type="InterPro" id="IPR013747">
    <property type="entry name" value="ACP_syn_III_C"/>
</dbReference>
<reference evidence="16 17" key="1">
    <citation type="journal article" date="2018" name="Genome Announc.">
        <title>Genome Sequence of Geothermobacter sp. HR-1 Iron Reducer from the Loihi Seamount.</title>
        <authorList>
            <person name="Smith H."/>
            <person name="Abuyen K."/>
            <person name="Tremblay J."/>
            <person name="Savalia P."/>
            <person name="Perez-Rodriguez I."/>
            <person name="Emerson D."/>
            <person name="Tully B."/>
            <person name="Amend J."/>
        </authorList>
    </citation>
    <scope>NUCLEOTIDE SEQUENCE [LARGE SCALE GENOMIC DNA]</scope>
    <source>
        <strain evidence="16 17">HR-1</strain>
    </source>
</reference>
<keyword evidence="6 13" id="KW-0808">Transferase</keyword>
<evidence type="ECO:0000259" key="15">
    <source>
        <dbReference type="Pfam" id="PF08545"/>
    </source>
</evidence>
<dbReference type="NCBIfam" id="NF006829">
    <property type="entry name" value="PRK09352.1"/>
    <property type="match status" value="1"/>
</dbReference>
<comment type="function">
    <text evidence="13">Catalyzes the condensation reaction of fatty acid synthesis by the addition to an acyl acceptor of two carbons from malonyl-ACP. Catalyzes the first condensation reaction which initiates fatty acid synthesis and may therefore play a role in governing the total rate of fatty acid production. Possesses both acetoacetyl-ACP synthase and acetyl transacylase activities. Its substrate specificity determines the biosynthesis of branched-chain and/or straight-chain of fatty acids.</text>
</comment>
<dbReference type="InterPro" id="IPR016039">
    <property type="entry name" value="Thiolase-like"/>
</dbReference>
<gene>
    <name evidence="13" type="primary">fabH</name>
    <name evidence="16" type="ORF">C2E25_12040</name>
</gene>
<evidence type="ECO:0000256" key="11">
    <source>
        <dbReference type="ARBA" id="ARBA00023315"/>
    </source>
</evidence>
<dbReference type="EC" id="2.3.1.180" evidence="3 13"/>
<dbReference type="RefSeq" id="WP_103115979.1">
    <property type="nucleotide sequence ID" value="NZ_PPFX01000028.1"/>
</dbReference>
<evidence type="ECO:0000256" key="5">
    <source>
        <dbReference type="ARBA" id="ARBA00022516"/>
    </source>
</evidence>
<comment type="subcellular location">
    <subcellularLocation>
        <location evidence="13">Cytoplasm</location>
    </subcellularLocation>
</comment>
<sequence>MKARIIGTGSYLPETIRTNKDIEQMVDTSDEWIRARTGIRERRIAADDEQTSDLAVKAARKAMEMAGVSAEEIDFLVVGTITGDLPWPATACLVQEGLGLKNAFAYDVSAACSGFVFALDAAVQQIESGHVRKALVIGAECLSRIIDWQDRNTCILFGDGAGAVVLEGQDGDHGVLSTHLHSDGSYWELLHQPGFGTRTPATEQGILDRIPYLKMAGNEVFKVAVRSLTEVAKEALEANSLTADQIDMMIPHQANLRILEATAKRLKMREDQVYVNVDRFGNTSGASIPIALDEANRKGLIKENDILLFDAFGGGFTWGSAVVRW</sequence>
<keyword evidence="5 13" id="KW-0444">Lipid biosynthesis</keyword>
<dbReference type="AlphaFoldDB" id="A0A2K2H8I7"/>
<evidence type="ECO:0000259" key="14">
    <source>
        <dbReference type="Pfam" id="PF08541"/>
    </source>
</evidence>
<dbReference type="GO" id="GO:0004315">
    <property type="term" value="F:3-oxoacyl-[acyl-carrier-protein] synthase activity"/>
    <property type="evidence" value="ECO:0007669"/>
    <property type="project" value="InterPro"/>
</dbReference>
<accession>A0A2K2H8I7</accession>
<feature type="domain" description="Beta-ketoacyl-[acyl-carrier-protein] synthase III N-terminal" evidence="15">
    <location>
        <begin position="106"/>
        <end position="184"/>
    </location>
</feature>
<comment type="similarity">
    <text evidence="2 13">Belongs to the thiolase-like superfamily. FabH family.</text>
</comment>
<evidence type="ECO:0000256" key="12">
    <source>
        <dbReference type="ARBA" id="ARBA00051096"/>
    </source>
</evidence>
<feature type="domain" description="Beta-ketoacyl-[acyl-carrier-protein] synthase III C-terminal" evidence="14">
    <location>
        <begin position="236"/>
        <end position="325"/>
    </location>
</feature>
<keyword evidence="11 13" id="KW-0012">Acyltransferase</keyword>
<evidence type="ECO:0000256" key="13">
    <source>
        <dbReference type="HAMAP-Rule" id="MF_01815"/>
    </source>
</evidence>
<feature type="active site" evidence="13">
    <location>
        <position position="252"/>
    </location>
</feature>
<comment type="catalytic activity">
    <reaction evidence="12">
        <text>malonyl-[ACP] + acetyl-CoA + H(+) = 3-oxobutanoyl-[ACP] + CO2 + CoA</text>
        <dbReference type="Rhea" id="RHEA:12080"/>
        <dbReference type="Rhea" id="RHEA-COMP:9623"/>
        <dbReference type="Rhea" id="RHEA-COMP:9625"/>
        <dbReference type="ChEBI" id="CHEBI:15378"/>
        <dbReference type="ChEBI" id="CHEBI:16526"/>
        <dbReference type="ChEBI" id="CHEBI:57287"/>
        <dbReference type="ChEBI" id="CHEBI:57288"/>
        <dbReference type="ChEBI" id="CHEBI:78449"/>
        <dbReference type="ChEBI" id="CHEBI:78450"/>
        <dbReference type="EC" id="2.3.1.180"/>
    </reaction>
    <physiologicalReaction direction="left-to-right" evidence="12">
        <dbReference type="Rhea" id="RHEA:12081"/>
    </physiologicalReaction>
</comment>
<evidence type="ECO:0000313" key="16">
    <source>
        <dbReference type="EMBL" id="PNU19559.1"/>
    </source>
</evidence>
<dbReference type="PANTHER" id="PTHR34069:SF2">
    <property type="entry name" value="BETA-KETOACYL-[ACYL-CARRIER-PROTEIN] SYNTHASE III"/>
    <property type="match status" value="1"/>
</dbReference>
<feature type="active site" evidence="13">
    <location>
        <position position="112"/>
    </location>
</feature>
<dbReference type="PANTHER" id="PTHR34069">
    <property type="entry name" value="3-OXOACYL-[ACYL-CARRIER-PROTEIN] SYNTHASE 3"/>
    <property type="match status" value="1"/>
</dbReference>
<keyword evidence="10 13" id="KW-0511">Multifunctional enzyme</keyword>
<dbReference type="OrthoDB" id="9815506at2"/>
<dbReference type="InterPro" id="IPR013751">
    <property type="entry name" value="ACP_syn_III_N"/>
</dbReference>
<keyword evidence="9 13" id="KW-0275">Fatty acid biosynthesis</keyword>
<dbReference type="HAMAP" id="MF_01815">
    <property type="entry name" value="FabH"/>
    <property type="match status" value="1"/>
</dbReference>
<dbReference type="InterPro" id="IPR004655">
    <property type="entry name" value="FabH"/>
</dbReference>
<dbReference type="Pfam" id="PF08541">
    <property type="entry name" value="ACP_syn_III_C"/>
    <property type="match status" value="1"/>
</dbReference>
<dbReference type="Gene3D" id="3.40.47.10">
    <property type="match status" value="1"/>
</dbReference>
<name>A0A2K2H8I7_9BACT</name>
<evidence type="ECO:0000256" key="9">
    <source>
        <dbReference type="ARBA" id="ARBA00023160"/>
    </source>
</evidence>
<dbReference type="FunFam" id="3.40.47.10:FF:000004">
    <property type="entry name" value="3-oxoacyl-[acyl-carrier-protein] synthase 3"/>
    <property type="match status" value="1"/>
</dbReference>
<evidence type="ECO:0000256" key="8">
    <source>
        <dbReference type="ARBA" id="ARBA00023098"/>
    </source>
</evidence>
<evidence type="ECO:0000256" key="2">
    <source>
        <dbReference type="ARBA" id="ARBA00008642"/>
    </source>
</evidence>
<evidence type="ECO:0000256" key="3">
    <source>
        <dbReference type="ARBA" id="ARBA00012333"/>
    </source>
</evidence>
<dbReference type="UniPathway" id="UPA00094"/>
<evidence type="ECO:0000313" key="17">
    <source>
        <dbReference type="Proteomes" id="UP000236340"/>
    </source>
</evidence>
<organism evidence="16 17">
    <name type="scientific">Geothermobacter hydrogeniphilus</name>
    <dbReference type="NCBI Taxonomy" id="1969733"/>
    <lineage>
        <taxon>Bacteria</taxon>
        <taxon>Pseudomonadati</taxon>
        <taxon>Thermodesulfobacteriota</taxon>
        <taxon>Desulfuromonadia</taxon>
        <taxon>Desulfuromonadales</taxon>
        <taxon>Geothermobacteraceae</taxon>
        <taxon>Geothermobacter</taxon>
    </lineage>
</organism>
<feature type="region of interest" description="ACP-binding" evidence="13">
    <location>
        <begin position="253"/>
        <end position="257"/>
    </location>
</feature>
<evidence type="ECO:0000256" key="7">
    <source>
        <dbReference type="ARBA" id="ARBA00022832"/>
    </source>
</evidence>
<evidence type="ECO:0000256" key="10">
    <source>
        <dbReference type="ARBA" id="ARBA00023268"/>
    </source>
</evidence>
<proteinExistence type="inferred from homology"/>
<evidence type="ECO:0000256" key="6">
    <source>
        <dbReference type="ARBA" id="ARBA00022679"/>
    </source>
</evidence>
<evidence type="ECO:0000256" key="1">
    <source>
        <dbReference type="ARBA" id="ARBA00005194"/>
    </source>
</evidence>
<dbReference type="GO" id="GO:0033818">
    <property type="term" value="F:beta-ketoacyl-acyl-carrier-protein synthase III activity"/>
    <property type="evidence" value="ECO:0007669"/>
    <property type="project" value="UniProtKB-UniRule"/>
</dbReference>
<evidence type="ECO:0000256" key="4">
    <source>
        <dbReference type="ARBA" id="ARBA00022490"/>
    </source>
</evidence>
<dbReference type="Proteomes" id="UP000236340">
    <property type="component" value="Unassembled WGS sequence"/>
</dbReference>
<keyword evidence="7 13" id="KW-0276">Fatty acid metabolism</keyword>
<dbReference type="CDD" id="cd00830">
    <property type="entry name" value="KAS_III"/>
    <property type="match status" value="1"/>
</dbReference>
<dbReference type="GO" id="GO:0005737">
    <property type="term" value="C:cytoplasm"/>
    <property type="evidence" value="ECO:0007669"/>
    <property type="project" value="UniProtKB-SubCell"/>
</dbReference>
<comment type="subunit">
    <text evidence="13">Homodimer.</text>
</comment>
<comment type="domain">
    <text evidence="13">The last Arg residue of the ACP-binding site is essential for the weak association between ACP/AcpP and FabH.</text>
</comment>
<dbReference type="EMBL" id="PPFX01000028">
    <property type="protein sequence ID" value="PNU19559.1"/>
    <property type="molecule type" value="Genomic_DNA"/>
</dbReference>
<feature type="active site" evidence="13">
    <location>
        <position position="282"/>
    </location>
</feature>
<dbReference type="GO" id="GO:0006633">
    <property type="term" value="P:fatty acid biosynthetic process"/>
    <property type="evidence" value="ECO:0007669"/>
    <property type="project" value="UniProtKB-UniRule"/>
</dbReference>
<keyword evidence="4 13" id="KW-0963">Cytoplasm</keyword>
<dbReference type="Pfam" id="PF08545">
    <property type="entry name" value="ACP_syn_III"/>
    <property type="match status" value="1"/>
</dbReference>
<dbReference type="GO" id="GO:0044550">
    <property type="term" value="P:secondary metabolite biosynthetic process"/>
    <property type="evidence" value="ECO:0007669"/>
    <property type="project" value="TreeGrafter"/>
</dbReference>
<dbReference type="SUPFAM" id="SSF53901">
    <property type="entry name" value="Thiolase-like"/>
    <property type="match status" value="1"/>
</dbReference>
<dbReference type="NCBIfam" id="TIGR00747">
    <property type="entry name" value="fabH"/>
    <property type="match status" value="1"/>
</dbReference>
<protein>
    <recommendedName>
        <fullName evidence="3 13">Beta-ketoacyl-[acyl-carrier-protein] synthase III</fullName>
        <shortName evidence="13">Beta-ketoacyl-ACP synthase III</shortName>
        <shortName evidence="13">KAS III</shortName>
        <ecNumber evidence="3 13">2.3.1.180</ecNumber>
    </recommendedName>
    <alternativeName>
        <fullName evidence="13">3-oxoacyl-[acyl-carrier-protein] synthase 3</fullName>
    </alternativeName>
    <alternativeName>
        <fullName evidence="13">3-oxoacyl-[acyl-carrier-protein] synthase III</fullName>
    </alternativeName>
</protein>
<keyword evidence="8 13" id="KW-0443">Lipid metabolism</keyword>